<dbReference type="Proteomes" id="UP001165740">
    <property type="component" value="Chromosome 2"/>
</dbReference>
<feature type="region of interest" description="Disordered" evidence="1">
    <location>
        <begin position="95"/>
        <end position="116"/>
    </location>
</feature>
<evidence type="ECO:0000256" key="1">
    <source>
        <dbReference type="SAM" id="MobiDB-lite"/>
    </source>
</evidence>
<dbReference type="GeneID" id="106055388"/>
<dbReference type="RefSeq" id="XP_055876712.1">
    <property type="nucleotide sequence ID" value="XM_056020737.1"/>
</dbReference>
<keyword evidence="2" id="KW-1185">Reference proteome</keyword>
<evidence type="ECO:0000313" key="4">
    <source>
        <dbReference type="RefSeq" id="XP_055876712.1"/>
    </source>
</evidence>
<feature type="compositionally biased region" description="Polar residues" evidence="1">
    <location>
        <begin position="98"/>
        <end position="116"/>
    </location>
</feature>
<organism evidence="2 4">
    <name type="scientific">Biomphalaria glabrata</name>
    <name type="common">Bloodfluke planorb</name>
    <name type="synonym">Freshwater snail</name>
    <dbReference type="NCBI Taxonomy" id="6526"/>
    <lineage>
        <taxon>Eukaryota</taxon>
        <taxon>Metazoa</taxon>
        <taxon>Spiralia</taxon>
        <taxon>Lophotrochozoa</taxon>
        <taxon>Mollusca</taxon>
        <taxon>Gastropoda</taxon>
        <taxon>Heterobranchia</taxon>
        <taxon>Euthyneura</taxon>
        <taxon>Panpulmonata</taxon>
        <taxon>Hygrophila</taxon>
        <taxon>Lymnaeoidea</taxon>
        <taxon>Planorbidae</taxon>
        <taxon>Biomphalaria</taxon>
    </lineage>
</organism>
<dbReference type="RefSeq" id="XP_013067096.2">
    <property type="nucleotide sequence ID" value="XM_013211642.2"/>
</dbReference>
<reference evidence="3 4" key="1">
    <citation type="submission" date="2025-04" db="UniProtKB">
        <authorList>
            <consortium name="RefSeq"/>
        </authorList>
    </citation>
    <scope>IDENTIFICATION</scope>
</reference>
<evidence type="ECO:0000313" key="3">
    <source>
        <dbReference type="RefSeq" id="XP_013067096.2"/>
    </source>
</evidence>
<accession>A0A9W2ZP15</accession>
<evidence type="ECO:0000313" key="2">
    <source>
        <dbReference type="Proteomes" id="UP001165740"/>
    </source>
</evidence>
<dbReference type="AlphaFoldDB" id="A0A9W2ZP15"/>
<gene>
    <name evidence="3 4" type="primary">LOC106055388</name>
</gene>
<protein>
    <submittedName>
        <fullName evidence="3 4">Uncharacterized protein LOC106055388 isoform X2</fullName>
    </submittedName>
</protein>
<sequence length="116" mass="13444">MSSRTGIFAESKQQGLEAFRKWSATLTIPNRPELCTPVESLSPRPEETVYSPLKIGLKPDFRKKKDDLIIWMQSRQRDGYYPLLDRLTRKKAKVNYYGKSTPTRHSQLNSSTLIQK</sequence>
<proteinExistence type="predicted"/>
<name>A0A9W2ZP15_BIOGL</name>